<dbReference type="GO" id="GO:0070382">
    <property type="term" value="C:exocytic vesicle"/>
    <property type="evidence" value="ECO:0007669"/>
    <property type="project" value="TreeGrafter"/>
</dbReference>
<feature type="compositionally biased region" description="Pro residues" evidence="2">
    <location>
        <begin position="120"/>
        <end position="129"/>
    </location>
</feature>
<dbReference type="SUPFAM" id="SSF49562">
    <property type="entry name" value="C2 domain (Calcium/lipid-binding domain, CaLB)"/>
    <property type="match status" value="2"/>
</dbReference>
<evidence type="ECO:0000259" key="3">
    <source>
        <dbReference type="PROSITE" id="PS50004"/>
    </source>
</evidence>
<dbReference type="InterPro" id="IPR035892">
    <property type="entry name" value="C2_domain_sf"/>
</dbReference>
<dbReference type="GO" id="GO:0017156">
    <property type="term" value="P:calcium-ion regulated exocytosis"/>
    <property type="evidence" value="ECO:0007669"/>
    <property type="project" value="TreeGrafter"/>
</dbReference>
<dbReference type="Gene3D" id="2.60.40.150">
    <property type="entry name" value="C2 domain"/>
    <property type="match status" value="2"/>
</dbReference>
<dbReference type="GO" id="GO:0000149">
    <property type="term" value="F:SNARE binding"/>
    <property type="evidence" value="ECO:0007669"/>
    <property type="project" value="TreeGrafter"/>
</dbReference>
<feature type="domain" description="C2" evidence="3">
    <location>
        <begin position="167"/>
        <end position="290"/>
    </location>
</feature>
<feature type="region of interest" description="Disordered" evidence="2">
    <location>
        <begin position="39"/>
        <end position="58"/>
    </location>
</feature>
<accession>A0A147BX78</accession>
<dbReference type="Pfam" id="PF00168">
    <property type="entry name" value="C2"/>
    <property type="match status" value="2"/>
</dbReference>
<dbReference type="PANTHER" id="PTHR10024">
    <property type="entry name" value="SYNAPTOTAGMIN"/>
    <property type="match status" value="1"/>
</dbReference>
<dbReference type="CDD" id="cd00276">
    <property type="entry name" value="C2B_Synaptotagmin"/>
    <property type="match status" value="1"/>
</dbReference>
<dbReference type="GO" id="GO:0005886">
    <property type="term" value="C:plasma membrane"/>
    <property type="evidence" value="ECO:0007669"/>
    <property type="project" value="TreeGrafter"/>
</dbReference>
<dbReference type="GO" id="GO:0005544">
    <property type="term" value="F:calcium-dependent phospholipid binding"/>
    <property type="evidence" value="ECO:0007669"/>
    <property type="project" value="TreeGrafter"/>
</dbReference>
<keyword evidence="1" id="KW-0677">Repeat</keyword>
<feature type="non-terminal residue" evidence="4">
    <location>
        <position position="1"/>
    </location>
</feature>
<dbReference type="AlphaFoldDB" id="A0A147BX78"/>
<feature type="region of interest" description="Disordered" evidence="2">
    <location>
        <begin position="100"/>
        <end position="130"/>
    </location>
</feature>
<dbReference type="GO" id="GO:0005509">
    <property type="term" value="F:calcium ion binding"/>
    <property type="evidence" value="ECO:0007669"/>
    <property type="project" value="TreeGrafter"/>
</dbReference>
<dbReference type="CDD" id="cd08390">
    <property type="entry name" value="C2A_Synaptotagmin-15-17"/>
    <property type="match status" value="1"/>
</dbReference>
<dbReference type="EMBL" id="GEGO01000051">
    <property type="protein sequence ID" value="JAR95353.1"/>
    <property type="molecule type" value="Transcribed_RNA"/>
</dbReference>
<dbReference type="PROSITE" id="PS50004">
    <property type="entry name" value="C2"/>
    <property type="match status" value="2"/>
</dbReference>
<evidence type="ECO:0000313" key="4">
    <source>
        <dbReference type="EMBL" id="JAR95353.1"/>
    </source>
</evidence>
<dbReference type="InterPro" id="IPR047897">
    <property type="entry name" value="Synaptotagmin-15/17_C2A"/>
</dbReference>
<reference evidence="4" key="1">
    <citation type="journal article" date="2018" name="PLoS Negl. Trop. Dis.">
        <title>Sialome diversity of ticks revealed by RNAseq of single tick salivary glands.</title>
        <authorList>
            <person name="Perner J."/>
            <person name="Kropackova S."/>
            <person name="Kopacek P."/>
            <person name="Ribeiro J.M."/>
        </authorList>
    </citation>
    <scope>NUCLEOTIDE SEQUENCE</scope>
    <source>
        <strain evidence="4">Siblings of single egg batch collected in Ceske Budejovice</strain>
        <tissue evidence="4">Salivary glands</tissue>
    </source>
</reference>
<organism evidence="4">
    <name type="scientific">Ixodes ricinus</name>
    <name type="common">Common tick</name>
    <name type="synonym">Acarus ricinus</name>
    <dbReference type="NCBI Taxonomy" id="34613"/>
    <lineage>
        <taxon>Eukaryota</taxon>
        <taxon>Metazoa</taxon>
        <taxon>Ecdysozoa</taxon>
        <taxon>Arthropoda</taxon>
        <taxon>Chelicerata</taxon>
        <taxon>Arachnida</taxon>
        <taxon>Acari</taxon>
        <taxon>Parasitiformes</taxon>
        <taxon>Ixodida</taxon>
        <taxon>Ixodoidea</taxon>
        <taxon>Ixodidae</taxon>
        <taxon>Ixodinae</taxon>
        <taxon>Ixodes</taxon>
    </lineage>
</organism>
<name>A0A147BX78_IXORI</name>
<dbReference type="GO" id="GO:0001786">
    <property type="term" value="F:phosphatidylserine binding"/>
    <property type="evidence" value="ECO:0007669"/>
    <property type="project" value="TreeGrafter"/>
</dbReference>
<dbReference type="PANTHER" id="PTHR10024:SF234">
    <property type="entry name" value="SYNAPTOTAGMIN-15-RELATED"/>
    <property type="match status" value="1"/>
</dbReference>
<proteinExistence type="predicted"/>
<dbReference type="InterPro" id="IPR000008">
    <property type="entry name" value="C2_dom"/>
</dbReference>
<evidence type="ECO:0000256" key="2">
    <source>
        <dbReference type="SAM" id="MobiDB-lite"/>
    </source>
</evidence>
<sequence>ALVSVACLVHRRRRRRRLWDLDEQGSYERLAATKQAPLARDGAPSLEDLGGPKGTSCRRGIRRSTEPVFYGCLAQDRPIDFVVPTLLGSSQAGSIASLVSSSDANSSPMDAASGTAGQPCPSPGDPLPGIPTSLLGGLNPELYRVSSGDGAFGGPDDGEERSFPESHRGRLWFALHYEDARESLELRVLKARNLPSRVCGSVNCCDPFVRIQLLPDERRYQQTKFKKKTCNPVFDESYIFQIPGKALSERVLKLTVLDNDRGKRHNVIGHVLFPLKDLDPISGERVVAWRDLEAKADVATPEQGELLLALCYKASHERLTVTVLEARGLSAPSEMGPPETPLDTQVKVSFLMENKPVKSKKTSVCKRNCEPKFMESFGFKVSPAGLSAASVILKLSCLAPPHKDRCLGRVVLGSFMFARGQAQQHWTDAMAAAPKQIHRWHKLS</sequence>
<dbReference type="FunFam" id="2.60.40.150:FF:000237">
    <property type="entry name" value="Synaptotagmin 15"/>
    <property type="match status" value="1"/>
</dbReference>
<dbReference type="SMART" id="SM00239">
    <property type="entry name" value="C2"/>
    <property type="match status" value="2"/>
</dbReference>
<feature type="domain" description="C2" evidence="3">
    <location>
        <begin position="302"/>
        <end position="427"/>
    </location>
</feature>
<evidence type="ECO:0000256" key="1">
    <source>
        <dbReference type="ARBA" id="ARBA00022737"/>
    </source>
</evidence>
<dbReference type="GO" id="GO:0030276">
    <property type="term" value="F:clathrin binding"/>
    <property type="evidence" value="ECO:0007669"/>
    <property type="project" value="TreeGrafter"/>
</dbReference>
<protein>
    <submittedName>
        <fullName evidence="4">Putative ca2+-dependent phospholipid-binding protein synaptotagmin</fullName>
    </submittedName>
</protein>